<accession>A0ABP0UKT0</accession>
<keyword evidence="3" id="KW-1185">Reference proteome</keyword>
<gene>
    <name evidence="2" type="ORF">CSSPTR1EN2_LOCUS17074</name>
</gene>
<evidence type="ECO:0000313" key="2">
    <source>
        <dbReference type="EMBL" id="CAK9223923.1"/>
    </source>
</evidence>
<feature type="compositionally biased region" description="Basic and acidic residues" evidence="1">
    <location>
        <begin position="7"/>
        <end position="23"/>
    </location>
</feature>
<proteinExistence type="predicted"/>
<dbReference type="Proteomes" id="UP001497512">
    <property type="component" value="Chromosome 4"/>
</dbReference>
<protein>
    <submittedName>
        <fullName evidence="2">Uncharacterized protein</fullName>
    </submittedName>
</protein>
<organism evidence="2 3">
    <name type="scientific">Sphagnum troendelagicum</name>
    <dbReference type="NCBI Taxonomy" id="128251"/>
    <lineage>
        <taxon>Eukaryota</taxon>
        <taxon>Viridiplantae</taxon>
        <taxon>Streptophyta</taxon>
        <taxon>Embryophyta</taxon>
        <taxon>Bryophyta</taxon>
        <taxon>Sphagnophytina</taxon>
        <taxon>Sphagnopsida</taxon>
        <taxon>Sphagnales</taxon>
        <taxon>Sphagnaceae</taxon>
        <taxon>Sphagnum</taxon>
    </lineage>
</organism>
<dbReference type="EMBL" id="OZ019896">
    <property type="protein sequence ID" value="CAK9223923.1"/>
    <property type="molecule type" value="Genomic_DNA"/>
</dbReference>
<feature type="region of interest" description="Disordered" evidence="1">
    <location>
        <begin position="258"/>
        <end position="290"/>
    </location>
</feature>
<feature type="compositionally biased region" description="Basic and acidic residues" evidence="1">
    <location>
        <begin position="266"/>
        <end position="275"/>
    </location>
</feature>
<evidence type="ECO:0000313" key="3">
    <source>
        <dbReference type="Proteomes" id="UP001497512"/>
    </source>
</evidence>
<name>A0ABP0UKT0_9BRYO</name>
<reference evidence="2" key="1">
    <citation type="submission" date="2024-02" db="EMBL/GenBank/DDBJ databases">
        <authorList>
            <consortium name="ELIXIR-Norway"/>
            <consortium name="Elixir Norway"/>
        </authorList>
    </citation>
    <scope>NUCLEOTIDE SEQUENCE</scope>
</reference>
<feature type="region of interest" description="Disordered" evidence="1">
    <location>
        <begin position="1"/>
        <end position="23"/>
    </location>
</feature>
<sequence length="290" mass="33449">MPSAESRQQKQEMARKQSRHDFVPDLRSHGYGSIHNCPIDHDILTSDEEEEVDFSRSGNGFKSNIVRAATAFDYQSQTVTWTEESRHDFVPDLRSHGYGSIHRRPIDHDILTSDEEEEVDFSRSGNGSKSNLVHAATAFHYRSKWTHGCRQTVTWTEESCHEFVPDLRSHGYGSIHSRPIDHDILTSDEEEEVDFSRSGNGSKSNLVRAATGFDYQLYQHQEMGRKQSRHDFVPDFRSHGSRNGSTSNLVRAATTFEYQSQPNQEMGRKQSRHDFVPNLRSRRNREQNHQ</sequence>
<evidence type="ECO:0000256" key="1">
    <source>
        <dbReference type="SAM" id="MobiDB-lite"/>
    </source>
</evidence>